<dbReference type="InterPro" id="IPR053151">
    <property type="entry name" value="RNase_H-like"/>
</dbReference>
<dbReference type="SUPFAM" id="SSF53098">
    <property type="entry name" value="Ribonuclease H-like"/>
    <property type="match status" value="1"/>
</dbReference>
<dbReference type="Pfam" id="PF13456">
    <property type="entry name" value="RVT_3"/>
    <property type="match status" value="1"/>
</dbReference>
<evidence type="ECO:0000313" key="2">
    <source>
        <dbReference type="EMBL" id="GAA0139704.1"/>
    </source>
</evidence>
<dbReference type="Proteomes" id="UP001454036">
    <property type="component" value="Unassembled WGS sequence"/>
</dbReference>
<accession>A0AAV3NK27</accession>
<evidence type="ECO:0000313" key="3">
    <source>
        <dbReference type="Proteomes" id="UP001454036"/>
    </source>
</evidence>
<dbReference type="PANTHER" id="PTHR47723">
    <property type="entry name" value="OS05G0353850 PROTEIN"/>
    <property type="match status" value="1"/>
</dbReference>
<reference evidence="2 3" key="1">
    <citation type="submission" date="2024-01" db="EMBL/GenBank/DDBJ databases">
        <title>The complete chloroplast genome sequence of Lithospermum erythrorhizon: insights into the phylogenetic relationship among Boraginaceae species and the maternal lineages of purple gromwells.</title>
        <authorList>
            <person name="Okada T."/>
            <person name="Watanabe K."/>
        </authorList>
    </citation>
    <scope>NUCLEOTIDE SEQUENCE [LARGE SCALE GENOMIC DNA]</scope>
</reference>
<name>A0AAV3NK27_LITER</name>
<proteinExistence type="predicted"/>
<dbReference type="GO" id="GO:0004523">
    <property type="term" value="F:RNA-DNA hybrid ribonuclease activity"/>
    <property type="evidence" value="ECO:0007669"/>
    <property type="project" value="InterPro"/>
</dbReference>
<sequence>MGKEQLWKYRNELAFGKGNHSWEHAIGEGIRLATDYGESNKGVGRMVSDKSEVVPNDGIQSRSRSGAYFVKLSCDGAWDKNGGNSVVGAIIHDEAGSFVEGLFKAMGKVESDLATEALAIREGLEFAKQLGWRRVEVESYSKYLIQVLTNVVGIPMEIDVVITDVLHWSKNMEVRFMFTKRFNNNAAHRVAHWNYGSKKRAIWLNTPSHWLISSLVEDCNS</sequence>
<dbReference type="AlphaFoldDB" id="A0AAV3NK27"/>
<dbReference type="CDD" id="cd06222">
    <property type="entry name" value="RNase_H_like"/>
    <property type="match status" value="1"/>
</dbReference>
<gene>
    <name evidence="2" type="ORF">LIER_01195</name>
</gene>
<organism evidence="2 3">
    <name type="scientific">Lithospermum erythrorhizon</name>
    <name type="common">Purple gromwell</name>
    <name type="synonym">Lithospermum officinale var. erythrorhizon</name>
    <dbReference type="NCBI Taxonomy" id="34254"/>
    <lineage>
        <taxon>Eukaryota</taxon>
        <taxon>Viridiplantae</taxon>
        <taxon>Streptophyta</taxon>
        <taxon>Embryophyta</taxon>
        <taxon>Tracheophyta</taxon>
        <taxon>Spermatophyta</taxon>
        <taxon>Magnoliopsida</taxon>
        <taxon>eudicotyledons</taxon>
        <taxon>Gunneridae</taxon>
        <taxon>Pentapetalae</taxon>
        <taxon>asterids</taxon>
        <taxon>lamiids</taxon>
        <taxon>Boraginales</taxon>
        <taxon>Boraginaceae</taxon>
        <taxon>Boraginoideae</taxon>
        <taxon>Lithospermeae</taxon>
        <taxon>Lithospermum</taxon>
    </lineage>
</organism>
<feature type="domain" description="RNase H type-1" evidence="1">
    <location>
        <begin position="74"/>
        <end position="193"/>
    </location>
</feature>
<evidence type="ECO:0000259" key="1">
    <source>
        <dbReference type="Pfam" id="PF13456"/>
    </source>
</evidence>
<dbReference type="EMBL" id="BAABME010000112">
    <property type="protein sequence ID" value="GAA0139704.1"/>
    <property type="molecule type" value="Genomic_DNA"/>
</dbReference>
<protein>
    <recommendedName>
        <fullName evidence="1">RNase H type-1 domain-containing protein</fullName>
    </recommendedName>
</protein>
<dbReference type="PANTHER" id="PTHR47723:SF24">
    <property type="entry name" value="RNASE H TYPE-1 DOMAIN-CONTAINING PROTEIN"/>
    <property type="match status" value="1"/>
</dbReference>
<dbReference type="InterPro" id="IPR044730">
    <property type="entry name" value="RNase_H-like_dom_plant"/>
</dbReference>
<dbReference type="InterPro" id="IPR036397">
    <property type="entry name" value="RNaseH_sf"/>
</dbReference>
<keyword evidence="3" id="KW-1185">Reference proteome</keyword>
<dbReference type="GO" id="GO:0003676">
    <property type="term" value="F:nucleic acid binding"/>
    <property type="evidence" value="ECO:0007669"/>
    <property type="project" value="InterPro"/>
</dbReference>
<dbReference type="InterPro" id="IPR012337">
    <property type="entry name" value="RNaseH-like_sf"/>
</dbReference>
<comment type="caution">
    <text evidence="2">The sequence shown here is derived from an EMBL/GenBank/DDBJ whole genome shotgun (WGS) entry which is preliminary data.</text>
</comment>
<dbReference type="InterPro" id="IPR002156">
    <property type="entry name" value="RNaseH_domain"/>
</dbReference>
<dbReference type="Gene3D" id="3.30.420.10">
    <property type="entry name" value="Ribonuclease H-like superfamily/Ribonuclease H"/>
    <property type="match status" value="1"/>
</dbReference>